<dbReference type="OrthoDB" id="269384at2759"/>
<keyword evidence="15" id="KW-0676">Redox-active center</keyword>
<evidence type="ECO:0000256" key="9">
    <source>
        <dbReference type="ARBA" id="ARBA00022827"/>
    </source>
</evidence>
<evidence type="ECO:0000313" key="19">
    <source>
        <dbReference type="Proteomes" id="UP000247498"/>
    </source>
</evidence>
<feature type="coiled-coil region" evidence="16">
    <location>
        <begin position="61"/>
        <end position="88"/>
    </location>
</feature>
<dbReference type="Pfam" id="PF04137">
    <property type="entry name" value="ERO1"/>
    <property type="match status" value="1"/>
</dbReference>
<dbReference type="STRING" id="307507.A0A2V0NXL3"/>
<dbReference type="AlphaFoldDB" id="A0A2V0NXL3"/>
<dbReference type="PANTHER" id="PTHR12613:SF0">
    <property type="entry name" value="ERO1-LIKE PROTEIN"/>
    <property type="match status" value="1"/>
</dbReference>
<dbReference type="InParanoid" id="A0A2V0NXL3"/>
<evidence type="ECO:0000256" key="14">
    <source>
        <dbReference type="ARBA" id="ARBA00023180"/>
    </source>
</evidence>
<feature type="signal peptide" evidence="17">
    <location>
        <begin position="1"/>
        <end position="16"/>
    </location>
</feature>
<evidence type="ECO:0000256" key="6">
    <source>
        <dbReference type="ARBA" id="ARBA00022630"/>
    </source>
</evidence>
<dbReference type="GO" id="GO:0034975">
    <property type="term" value="P:protein folding in endoplasmic reticulum"/>
    <property type="evidence" value="ECO:0007669"/>
    <property type="project" value="InterPro"/>
</dbReference>
<evidence type="ECO:0000256" key="13">
    <source>
        <dbReference type="ARBA" id="ARBA00023157"/>
    </source>
</evidence>
<keyword evidence="13" id="KW-1015">Disulfide bond</keyword>
<evidence type="ECO:0000256" key="5">
    <source>
        <dbReference type="ARBA" id="ARBA00022448"/>
    </source>
</evidence>
<name>A0A2V0NXL3_9CHLO</name>
<comment type="cofactor">
    <cofactor evidence="1">
        <name>FAD</name>
        <dbReference type="ChEBI" id="CHEBI:57692"/>
    </cofactor>
</comment>
<dbReference type="Proteomes" id="UP000247498">
    <property type="component" value="Unassembled WGS sequence"/>
</dbReference>
<comment type="similarity">
    <text evidence="3">Belongs to the EROs family.</text>
</comment>
<sequence>MAARRLLAALLPLALALLVAHRAPPGSALHAQLAPWPAGQRMLERAHEASAAAAGAVAGAAQRAQRSAERLLAAARAAERLLAEARGAPAGVPQSVLDSADSIDSPTCHLQGAVDDCCNCTYAAVHEINERHVHPVVSELVKTAFFRYFKVNIYCDCPLWPDDSMCSLRACSVCECEEGEVPKPWLAAERGFRAPAGGDCHGARQPDCNTADCAIEMESQVDQTLEPGMKKKLRHLKGWRGINNPWMADGDGDEEYLYINLLNNPERYTGYKGEHAHRIWSAIYDTIACARDAAGECAEARVFYRLVSGMHSSISTHLSAYWLLDEEKGSWGPNMEEFERRLGTPEAAERVSNLHFAYLLVLRAVVKAGPLLAGFDYDTGLRDEDRATRELVKSLLANPAMLQSCPLPFDEARLWKGQHGAALKAQLQGAFKNITRIMDCVGCEKCKLWGKLQTLGVATALKILFASHDCAAPAPGAPAPPPPPPSEDLSLERNEAIALVNLLARFSNSLHLHRELSARLGGAAAAVFPQDSALQPSARGAP</sequence>
<comment type="subunit">
    <text evidence="4">May function both as a monomer and a homodimer.</text>
</comment>
<evidence type="ECO:0000256" key="7">
    <source>
        <dbReference type="ARBA" id="ARBA00022729"/>
    </source>
</evidence>
<evidence type="ECO:0000256" key="12">
    <source>
        <dbReference type="ARBA" id="ARBA00023136"/>
    </source>
</evidence>
<evidence type="ECO:0000256" key="10">
    <source>
        <dbReference type="ARBA" id="ARBA00022982"/>
    </source>
</evidence>
<evidence type="ECO:0000256" key="2">
    <source>
        <dbReference type="ARBA" id="ARBA00004367"/>
    </source>
</evidence>
<proteinExistence type="inferred from homology"/>
<dbReference type="GO" id="GO:0071949">
    <property type="term" value="F:FAD binding"/>
    <property type="evidence" value="ECO:0007669"/>
    <property type="project" value="InterPro"/>
</dbReference>
<keyword evidence="12" id="KW-0472">Membrane</keyword>
<dbReference type="FunCoup" id="A0A2V0NXL3">
    <property type="interactions" value="1901"/>
</dbReference>
<evidence type="ECO:0000256" key="1">
    <source>
        <dbReference type="ARBA" id="ARBA00001974"/>
    </source>
</evidence>
<evidence type="ECO:0000256" key="4">
    <source>
        <dbReference type="ARBA" id="ARBA00011802"/>
    </source>
</evidence>
<dbReference type="SUPFAM" id="SSF110019">
    <property type="entry name" value="ERO1-like"/>
    <property type="match status" value="1"/>
</dbReference>
<accession>A0A2V0NXL3</accession>
<evidence type="ECO:0000313" key="18">
    <source>
        <dbReference type="EMBL" id="GBF89565.1"/>
    </source>
</evidence>
<protein>
    <submittedName>
        <fullName evidence="18">Uncharacterized protein</fullName>
    </submittedName>
</protein>
<dbReference type="GO" id="GO:0015035">
    <property type="term" value="F:protein-disulfide reductase activity"/>
    <property type="evidence" value="ECO:0007669"/>
    <property type="project" value="InterPro"/>
</dbReference>
<keyword evidence="10" id="KW-0249">Electron transport</keyword>
<keyword evidence="8" id="KW-0256">Endoplasmic reticulum</keyword>
<dbReference type="InterPro" id="IPR037192">
    <property type="entry name" value="ERO1-like_sf"/>
</dbReference>
<keyword evidence="16" id="KW-0175">Coiled coil</keyword>
<evidence type="ECO:0000256" key="11">
    <source>
        <dbReference type="ARBA" id="ARBA00023002"/>
    </source>
</evidence>
<keyword evidence="9" id="KW-0274">FAD</keyword>
<dbReference type="EMBL" id="BDRX01000011">
    <property type="protein sequence ID" value="GBF89565.1"/>
    <property type="molecule type" value="Genomic_DNA"/>
</dbReference>
<keyword evidence="14" id="KW-0325">Glycoprotein</keyword>
<keyword evidence="6" id="KW-0285">Flavoprotein</keyword>
<gene>
    <name evidence="18" type="ORF">Rsub_02283</name>
</gene>
<keyword evidence="19" id="KW-1185">Reference proteome</keyword>
<reference evidence="18 19" key="1">
    <citation type="journal article" date="2018" name="Sci. Rep.">
        <title>Raphidocelis subcapitata (=Pseudokirchneriella subcapitata) provides an insight into genome evolution and environmental adaptations in the Sphaeropleales.</title>
        <authorList>
            <person name="Suzuki S."/>
            <person name="Yamaguchi H."/>
            <person name="Nakajima N."/>
            <person name="Kawachi M."/>
        </authorList>
    </citation>
    <scope>NUCLEOTIDE SEQUENCE [LARGE SCALE GENOMIC DNA]</scope>
    <source>
        <strain evidence="18 19">NIES-35</strain>
    </source>
</reference>
<keyword evidence="7 17" id="KW-0732">Signal</keyword>
<evidence type="ECO:0000256" key="15">
    <source>
        <dbReference type="ARBA" id="ARBA00023284"/>
    </source>
</evidence>
<organism evidence="18 19">
    <name type="scientific">Raphidocelis subcapitata</name>
    <dbReference type="NCBI Taxonomy" id="307507"/>
    <lineage>
        <taxon>Eukaryota</taxon>
        <taxon>Viridiplantae</taxon>
        <taxon>Chlorophyta</taxon>
        <taxon>core chlorophytes</taxon>
        <taxon>Chlorophyceae</taxon>
        <taxon>CS clade</taxon>
        <taxon>Sphaeropleales</taxon>
        <taxon>Selenastraceae</taxon>
        <taxon>Raphidocelis</taxon>
    </lineage>
</organism>
<comment type="subcellular location">
    <subcellularLocation>
        <location evidence="2">Endoplasmic reticulum membrane</location>
        <topology evidence="2">Peripheral membrane protein</topology>
        <orientation evidence="2">Lumenal side</orientation>
    </subcellularLocation>
</comment>
<dbReference type="InterPro" id="IPR007266">
    <property type="entry name" value="Ero1"/>
</dbReference>
<dbReference type="GO" id="GO:0016972">
    <property type="term" value="F:thiol oxidase activity"/>
    <property type="evidence" value="ECO:0007669"/>
    <property type="project" value="InterPro"/>
</dbReference>
<dbReference type="PANTHER" id="PTHR12613">
    <property type="entry name" value="ERO1-RELATED"/>
    <property type="match status" value="1"/>
</dbReference>
<keyword evidence="11" id="KW-0560">Oxidoreductase</keyword>
<evidence type="ECO:0000256" key="17">
    <source>
        <dbReference type="SAM" id="SignalP"/>
    </source>
</evidence>
<dbReference type="GO" id="GO:0005789">
    <property type="term" value="C:endoplasmic reticulum membrane"/>
    <property type="evidence" value="ECO:0007669"/>
    <property type="project" value="UniProtKB-SubCell"/>
</dbReference>
<evidence type="ECO:0000256" key="3">
    <source>
        <dbReference type="ARBA" id="ARBA00008277"/>
    </source>
</evidence>
<feature type="chain" id="PRO_5016090377" evidence="17">
    <location>
        <begin position="17"/>
        <end position="542"/>
    </location>
</feature>
<keyword evidence="5" id="KW-0813">Transport</keyword>
<evidence type="ECO:0000256" key="16">
    <source>
        <dbReference type="SAM" id="Coils"/>
    </source>
</evidence>
<comment type="caution">
    <text evidence="18">The sequence shown here is derived from an EMBL/GenBank/DDBJ whole genome shotgun (WGS) entry which is preliminary data.</text>
</comment>
<evidence type="ECO:0000256" key="8">
    <source>
        <dbReference type="ARBA" id="ARBA00022824"/>
    </source>
</evidence>